<evidence type="ECO:0000256" key="1">
    <source>
        <dbReference type="PROSITE-ProRule" id="PRU00042"/>
    </source>
</evidence>
<dbReference type="SMART" id="SM00355">
    <property type="entry name" value="ZnF_C2H2"/>
    <property type="match status" value="2"/>
</dbReference>
<sequence>MAYQSDRPAPDKNNVGRLTHLVTNSRCYDDSNSSLHPMNTFQTWQTTNTVNYAQSTTLPPYSHTTVDSSHQTDPMYTYDVNASQSYVCTPLHCPAEPFVEEPAFFGDIGSQMASIQRYSQTYGSNSSIANSNSYDTGECFTSDASVTDTSWTKGDLSTPHTIMNEPCPRLQVGSIATTTIAIGNRKKPPIYFCDVSGCTSQGFTSFHNFEYHQRSHLNSRPFVCPDCSRGFTARWDLTRHQKRKGGSCGTTSLPPTLAGSVRHSE</sequence>
<dbReference type="Proteomes" id="UP001049176">
    <property type="component" value="Chromosome 10"/>
</dbReference>
<keyword evidence="1" id="KW-0863">Zinc-finger</keyword>
<comment type="caution">
    <text evidence="4">The sequence shown here is derived from an EMBL/GenBank/DDBJ whole genome shotgun (WGS) entry which is preliminary data.</text>
</comment>
<protein>
    <recommendedName>
        <fullName evidence="3">C2H2-type domain-containing protein</fullName>
    </recommendedName>
</protein>
<evidence type="ECO:0000259" key="3">
    <source>
        <dbReference type="PROSITE" id="PS50157"/>
    </source>
</evidence>
<proteinExistence type="predicted"/>
<dbReference type="KEGG" id="more:E1B28_002870"/>
<organism evidence="4 5">
    <name type="scientific">Marasmius oreades</name>
    <name type="common">fairy-ring Marasmius</name>
    <dbReference type="NCBI Taxonomy" id="181124"/>
    <lineage>
        <taxon>Eukaryota</taxon>
        <taxon>Fungi</taxon>
        <taxon>Dikarya</taxon>
        <taxon>Basidiomycota</taxon>
        <taxon>Agaricomycotina</taxon>
        <taxon>Agaricomycetes</taxon>
        <taxon>Agaricomycetidae</taxon>
        <taxon>Agaricales</taxon>
        <taxon>Marasmiineae</taxon>
        <taxon>Marasmiaceae</taxon>
        <taxon>Marasmius</taxon>
    </lineage>
</organism>
<dbReference type="EMBL" id="CM032190">
    <property type="protein sequence ID" value="KAG7086953.1"/>
    <property type="molecule type" value="Genomic_DNA"/>
</dbReference>
<dbReference type="AlphaFoldDB" id="A0A9P7RQ07"/>
<gene>
    <name evidence="4" type="ORF">E1B28_002870</name>
</gene>
<evidence type="ECO:0000256" key="2">
    <source>
        <dbReference type="SAM" id="MobiDB-lite"/>
    </source>
</evidence>
<dbReference type="InterPro" id="IPR036236">
    <property type="entry name" value="Znf_C2H2_sf"/>
</dbReference>
<dbReference type="RefSeq" id="XP_043003424.1">
    <property type="nucleotide sequence ID" value="XM_043159818.1"/>
</dbReference>
<dbReference type="InterPro" id="IPR013087">
    <property type="entry name" value="Znf_C2H2_type"/>
</dbReference>
<keyword evidence="1" id="KW-0862">Zinc</keyword>
<evidence type="ECO:0000313" key="4">
    <source>
        <dbReference type="EMBL" id="KAG7086953.1"/>
    </source>
</evidence>
<dbReference type="GeneID" id="66071946"/>
<evidence type="ECO:0000313" key="5">
    <source>
        <dbReference type="Proteomes" id="UP001049176"/>
    </source>
</evidence>
<feature type="domain" description="C2H2-type" evidence="3">
    <location>
        <begin position="222"/>
        <end position="242"/>
    </location>
</feature>
<dbReference type="OrthoDB" id="3437960at2759"/>
<feature type="domain" description="C2H2-type" evidence="3">
    <location>
        <begin position="191"/>
        <end position="221"/>
    </location>
</feature>
<keyword evidence="1" id="KW-0479">Metal-binding</keyword>
<reference evidence="4" key="1">
    <citation type="journal article" date="2021" name="Genome Biol. Evol.">
        <title>The assembled and annotated genome of the fairy-ring fungus Marasmius oreades.</title>
        <authorList>
            <person name="Hiltunen M."/>
            <person name="Ament-Velasquez S.L."/>
            <person name="Johannesson H."/>
        </authorList>
    </citation>
    <scope>NUCLEOTIDE SEQUENCE</scope>
    <source>
        <strain evidence="4">03SP1</strain>
    </source>
</reference>
<accession>A0A9P7RQ07</accession>
<dbReference type="PROSITE" id="PS50157">
    <property type="entry name" value="ZINC_FINGER_C2H2_2"/>
    <property type="match status" value="2"/>
</dbReference>
<dbReference type="Gene3D" id="3.30.160.60">
    <property type="entry name" value="Classic Zinc Finger"/>
    <property type="match status" value="1"/>
</dbReference>
<dbReference type="SUPFAM" id="SSF57667">
    <property type="entry name" value="beta-beta-alpha zinc fingers"/>
    <property type="match status" value="1"/>
</dbReference>
<feature type="region of interest" description="Disordered" evidence="2">
    <location>
        <begin position="242"/>
        <end position="265"/>
    </location>
</feature>
<keyword evidence="5" id="KW-1185">Reference proteome</keyword>
<dbReference type="GO" id="GO:0008270">
    <property type="term" value="F:zinc ion binding"/>
    <property type="evidence" value="ECO:0007669"/>
    <property type="project" value="UniProtKB-KW"/>
</dbReference>
<name>A0A9P7RQ07_9AGAR</name>